<organism evidence="2 3">
    <name type="scientific">Vitis vinifera</name>
    <name type="common">Grape</name>
    <dbReference type="NCBI Taxonomy" id="29760"/>
    <lineage>
        <taxon>Eukaryota</taxon>
        <taxon>Viridiplantae</taxon>
        <taxon>Streptophyta</taxon>
        <taxon>Embryophyta</taxon>
        <taxon>Tracheophyta</taxon>
        <taxon>Spermatophyta</taxon>
        <taxon>Magnoliopsida</taxon>
        <taxon>eudicotyledons</taxon>
        <taxon>Gunneridae</taxon>
        <taxon>Pentapetalae</taxon>
        <taxon>rosids</taxon>
        <taxon>Vitales</taxon>
        <taxon>Vitaceae</taxon>
        <taxon>Viteae</taxon>
        <taxon>Vitis</taxon>
    </lineage>
</organism>
<gene>
    <name evidence="2" type="ORF">CK203_032099</name>
</gene>
<comment type="caution">
    <text evidence="2">The sequence shown here is derived from an EMBL/GenBank/DDBJ whole genome shotgun (WGS) entry which is preliminary data.</text>
</comment>
<evidence type="ECO:0000313" key="3">
    <source>
        <dbReference type="Proteomes" id="UP000288805"/>
    </source>
</evidence>
<evidence type="ECO:0000313" key="2">
    <source>
        <dbReference type="EMBL" id="RVW61468.1"/>
    </source>
</evidence>
<dbReference type="AlphaFoldDB" id="A0A438FNE2"/>
<feature type="compositionally biased region" description="Pro residues" evidence="1">
    <location>
        <begin position="127"/>
        <end position="146"/>
    </location>
</feature>
<protein>
    <submittedName>
        <fullName evidence="2">Uncharacterized protein</fullName>
    </submittedName>
</protein>
<dbReference type="EMBL" id="QGNW01000841">
    <property type="protein sequence ID" value="RVW61468.1"/>
    <property type="molecule type" value="Genomic_DNA"/>
</dbReference>
<feature type="region of interest" description="Disordered" evidence="1">
    <location>
        <begin position="123"/>
        <end position="150"/>
    </location>
</feature>
<accession>A0A438FNE2</accession>
<dbReference type="Proteomes" id="UP000288805">
    <property type="component" value="Unassembled WGS sequence"/>
</dbReference>
<sequence length="259" mass="28768">MGFPIFAMLFNALHIEGKGRTGGHIMWAREEKTAEHALYLKVLTIHFPMKHAGEVRLILHYANARKPETSFAPSAPPYVAPPAPQVSLYSAPPPVTAGPYPSAATAYPATFPYPSYPPNSGAYPTSSYPPPPQPSAYPPQPYPPHSAYPQHHTHHHQVILRLHKPHHIILQVITLDCILHHTELNACPSEEQEWVSTFMCRLCNCYSVVVMTQDFSACDDIFLGSLSNVKDFSGCDKKLIPRLAASSVDNKFFVLHIIL</sequence>
<evidence type="ECO:0000256" key="1">
    <source>
        <dbReference type="SAM" id="MobiDB-lite"/>
    </source>
</evidence>
<proteinExistence type="predicted"/>
<reference evidence="2 3" key="1">
    <citation type="journal article" date="2018" name="PLoS Genet.">
        <title>Population sequencing reveals clonal diversity and ancestral inbreeding in the grapevine cultivar Chardonnay.</title>
        <authorList>
            <person name="Roach M.J."/>
            <person name="Johnson D.L."/>
            <person name="Bohlmann J."/>
            <person name="van Vuuren H.J."/>
            <person name="Jones S.J."/>
            <person name="Pretorius I.S."/>
            <person name="Schmidt S.A."/>
            <person name="Borneman A.R."/>
        </authorList>
    </citation>
    <scope>NUCLEOTIDE SEQUENCE [LARGE SCALE GENOMIC DNA]</scope>
    <source>
        <strain evidence="3">cv. Chardonnay</strain>
        <tissue evidence="2">Leaf</tissue>
    </source>
</reference>
<name>A0A438FNE2_VITVI</name>